<reference evidence="1 2" key="1">
    <citation type="submission" date="2013-07" db="EMBL/GenBank/DDBJ databases">
        <title>The Genome Sequence of Kwoniella mangroviensis CBS10435.</title>
        <authorList>
            <consortium name="The Broad Institute Genome Sequencing Platform"/>
            <person name="Cuomo C."/>
            <person name="Litvintseva A."/>
            <person name="Chen Y."/>
            <person name="Heitman J."/>
            <person name="Sun S."/>
            <person name="Springer D."/>
            <person name="Dromer F."/>
            <person name="Young S.K."/>
            <person name="Zeng Q."/>
            <person name="Gargeya S."/>
            <person name="Fitzgerald M."/>
            <person name="Abouelleil A."/>
            <person name="Alvarado L."/>
            <person name="Berlin A.M."/>
            <person name="Chapman S.B."/>
            <person name="Dewar J."/>
            <person name="Goldberg J."/>
            <person name="Griggs A."/>
            <person name="Gujja S."/>
            <person name="Hansen M."/>
            <person name="Howarth C."/>
            <person name="Imamovic A."/>
            <person name="Larimer J."/>
            <person name="McCowan C."/>
            <person name="Murphy C."/>
            <person name="Pearson M."/>
            <person name="Priest M."/>
            <person name="Roberts A."/>
            <person name="Saif S."/>
            <person name="Shea T."/>
            <person name="Sykes S."/>
            <person name="Wortman J."/>
            <person name="Nusbaum C."/>
            <person name="Birren B."/>
        </authorList>
    </citation>
    <scope>NUCLEOTIDE SEQUENCE [LARGE SCALE GENOMIC DNA]</scope>
    <source>
        <strain evidence="1 2">CBS 10435</strain>
    </source>
</reference>
<evidence type="ECO:0000313" key="1">
    <source>
        <dbReference type="EMBL" id="OCF55725.1"/>
    </source>
</evidence>
<reference evidence="2" key="2">
    <citation type="submission" date="2013-12" db="EMBL/GenBank/DDBJ databases">
        <title>Evolution of pathogenesis and genome organization in the Tremellales.</title>
        <authorList>
            <person name="Cuomo C."/>
            <person name="Litvintseva A."/>
            <person name="Heitman J."/>
            <person name="Chen Y."/>
            <person name="Sun S."/>
            <person name="Springer D."/>
            <person name="Dromer F."/>
            <person name="Young S."/>
            <person name="Zeng Q."/>
            <person name="Chapman S."/>
            <person name="Gujja S."/>
            <person name="Saif S."/>
            <person name="Birren B."/>
        </authorList>
    </citation>
    <scope>NUCLEOTIDE SEQUENCE [LARGE SCALE GENOMIC DNA]</scope>
    <source>
        <strain evidence="2">CBS 10435</strain>
    </source>
</reference>
<protein>
    <submittedName>
        <fullName evidence="1">Uncharacterized protein</fullName>
    </submittedName>
</protein>
<name>A0A1B9IJK5_9TREE</name>
<sequence>MVDFNLNTDDPTELYSSIDTVFESITGKELLESMISCFSSNTKYNPSLLNRLGMNVKKIPEDQDASKMLKECFMDFHDFCKKRDLDIELHRDSTFGRSLIWEMKLDDYVRGKESKLDDKDKIH</sequence>
<gene>
    <name evidence="1" type="ORF">L486_06476</name>
</gene>
<dbReference type="AlphaFoldDB" id="A0A1B9IJK5"/>
<evidence type="ECO:0000313" key="2">
    <source>
        <dbReference type="Proteomes" id="UP000092583"/>
    </source>
</evidence>
<dbReference type="Proteomes" id="UP000092583">
    <property type="component" value="Unassembled WGS sequence"/>
</dbReference>
<accession>A0A1B9IJK5</accession>
<proteinExistence type="predicted"/>
<organism evidence="1 2">
    <name type="scientific">Kwoniella mangroviensis CBS 10435</name>
    <dbReference type="NCBI Taxonomy" id="1331196"/>
    <lineage>
        <taxon>Eukaryota</taxon>
        <taxon>Fungi</taxon>
        <taxon>Dikarya</taxon>
        <taxon>Basidiomycota</taxon>
        <taxon>Agaricomycotina</taxon>
        <taxon>Tremellomycetes</taxon>
        <taxon>Tremellales</taxon>
        <taxon>Cryptococcaceae</taxon>
        <taxon>Kwoniella</taxon>
    </lineage>
</organism>
<dbReference type="EMBL" id="KI669465">
    <property type="protein sequence ID" value="OCF55725.1"/>
    <property type="molecule type" value="Genomic_DNA"/>
</dbReference>
<dbReference type="OrthoDB" id="10652160at2759"/>
<keyword evidence="2" id="KW-1185">Reference proteome</keyword>